<dbReference type="eggNOG" id="COG4585">
    <property type="taxonomic scope" value="Bacteria"/>
</dbReference>
<evidence type="ECO:0000313" key="3">
    <source>
        <dbReference type="Proteomes" id="UP000008825"/>
    </source>
</evidence>
<protein>
    <recommendedName>
        <fullName evidence="1">DUF4325 domain-containing protein</fullName>
    </recommendedName>
</protein>
<gene>
    <name evidence="2" type="ordered locus">Gbem_2791</name>
</gene>
<dbReference type="STRING" id="404380.Gbem_2791"/>
<dbReference type="Gene3D" id="3.30.565.10">
    <property type="entry name" value="Histidine kinase-like ATPase, C-terminal domain"/>
    <property type="match status" value="1"/>
</dbReference>
<accession>B5EI93</accession>
<dbReference type="OrthoDB" id="3194831at2"/>
<evidence type="ECO:0000259" key="1">
    <source>
        <dbReference type="Pfam" id="PF14213"/>
    </source>
</evidence>
<dbReference type="Pfam" id="PF14213">
    <property type="entry name" value="DUF4325"/>
    <property type="match status" value="1"/>
</dbReference>
<keyword evidence="3" id="KW-1185">Reference proteome</keyword>
<dbReference type="Proteomes" id="UP000008825">
    <property type="component" value="Chromosome"/>
</dbReference>
<dbReference type="InterPro" id="IPR025474">
    <property type="entry name" value="DUF4325"/>
</dbReference>
<dbReference type="RefSeq" id="WP_012531221.1">
    <property type="nucleotide sequence ID" value="NC_011146.1"/>
</dbReference>
<dbReference type="KEGG" id="gbm:Gbem_2791"/>
<organism evidence="2 3">
    <name type="scientific">Citrifermentans bemidjiense (strain ATCC BAA-1014 / DSM 16622 / JCM 12645 / Bem)</name>
    <name type="common">Geobacter bemidjiensis</name>
    <dbReference type="NCBI Taxonomy" id="404380"/>
    <lineage>
        <taxon>Bacteria</taxon>
        <taxon>Pseudomonadati</taxon>
        <taxon>Thermodesulfobacteriota</taxon>
        <taxon>Desulfuromonadia</taxon>
        <taxon>Geobacterales</taxon>
        <taxon>Geobacteraceae</taxon>
        <taxon>Citrifermentans</taxon>
    </lineage>
</organism>
<evidence type="ECO:0000313" key="2">
    <source>
        <dbReference type="EMBL" id="ACH39795.2"/>
    </source>
</evidence>
<dbReference type="AlphaFoldDB" id="B5EI93"/>
<dbReference type="SUPFAM" id="SSF55874">
    <property type="entry name" value="ATPase domain of HSP90 chaperone/DNA topoisomerase II/histidine kinase"/>
    <property type="match status" value="1"/>
</dbReference>
<dbReference type="HOGENOM" id="CLU_672071_0_0_7"/>
<dbReference type="InterPro" id="IPR036890">
    <property type="entry name" value="HATPase_C_sf"/>
</dbReference>
<sequence length="416" mass="46304">MVAFDPVRRHENTIAITGNLGMGEFHRLIGVIFDATSRRGYQDITLDFSQCTATFNAPMLSVCAQIQEIRNRGISTHLILPNKETLAKLFISTNWAYTIDPNRFNMSSFRGFSHVPVTHFSDANQQAESVDKIINAILCSMDGLSREDLASIEWAINEITDNVLVHSNSKNGGFVQLTTFKGTRPRIEYAVCDAGVGIPATLKPAHKHIQTDMDALDQAIREGVTNGLGMGNGLFGSFEVSRISGGYFQIHSGNARLAYDQRSELHLRDERVPYSGTLVVACIECTKTGVLAEALKFGGKQHKPIDFIEMRYEADDEIIEFNLLNETLSFGTRLVGIPIRRKLLNLYEMSGGQKIIIDMSGIPVISSSFADEVLGKIFMEIGQTNFNRRFGLKNMNKTVHGLIERALTQRGYSSRR</sequence>
<name>B5EI93_CITBB</name>
<reference evidence="2 3" key="1">
    <citation type="submission" date="2008-07" db="EMBL/GenBank/DDBJ databases">
        <title>Complete sequence of Geobacter bemidjiensis BEM.</title>
        <authorList>
            <consortium name="US DOE Joint Genome Institute"/>
            <person name="Lucas S."/>
            <person name="Copeland A."/>
            <person name="Lapidus A."/>
            <person name="Glavina del Rio T."/>
            <person name="Dalin E."/>
            <person name="Tice H."/>
            <person name="Bruce D."/>
            <person name="Goodwin L."/>
            <person name="Pitluck S."/>
            <person name="Kiss H."/>
            <person name="Brettin T."/>
            <person name="Detter J.C."/>
            <person name="Han C."/>
            <person name="Kuske C.R."/>
            <person name="Schmutz J."/>
            <person name="Larimer F."/>
            <person name="Land M."/>
            <person name="Hauser L."/>
            <person name="Kyrpides N."/>
            <person name="Lykidis A."/>
            <person name="Lovley D."/>
            <person name="Richardson P."/>
        </authorList>
    </citation>
    <scope>NUCLEOTIDE SEQUENCE [LARGE SCALE GENOMIC DNA]</scope>
    <source>
        <strain evidence="3">ATCC BAA-1014 / DSM 16622 / JCM 12645 / Bem</strain>
    </source>
</reference>
<dbReference type="EMBL" id="CP001124">
    <property type="protein sequence ID" value="ACH39795.2"/>
    <property type="molecule type" value="Genomic_DNA"/>
</dbReference>
<feature type="domain" description="DUF4325" evidence="1">
    <location>
        <begin position="336"/>
        <end position="399"/>
    </location>
</feature>
<reference evidence="2 3" key="2">
    <citation type="journal article" date="2010" name="BMC Genomics">
        <title>The genome of Geobacter bemidjiensis, exemplar for the subsurface clade of Geobacter species that predominate in Fe(III)-reducing subsurface environments.</title>
        <authorList>
            <person name="Aklujkar M."/>
            <person name="Young N.D."/>
            <person name="Holmes D."/>
            <person name="Chavan M."/>
            <person name="Risso C."/>
            <person name="Kiss H.E."/>
            <person name="Han C.S."/>
            <person name="Land M.L."/>
            <person name="Lovley D.R."/>
        </authorList>
    </citation>
    <scope>NUCLEOTIDE SEQUENCE [LARGE SCALE GENOMIC DNA]</scope>
    <source>
        <strain evidence="3">ATCC BAA-1014 / DSM 16622 / JCM 12645 / Bem</strain>
    </source>
</reference>
<proteinExistence type="predicted"/>